<dbReference type="AlphaFoldDB" id="A0AAD4FH22"/>
<reference evidence="2" key="1">
    <citation type="submission" date="2021-07" db="EMBL/GenBank/DDBJ databases">
        <title>Genome Resource of American Ginseng Black Spot Pathogen Alternaria panax.</title>
        <authorList>
            <person name="Qiu C."/>
            <person name="Wang W."/>
            <person name="Liu Z."/>
        </authorList>
    </citation>
    <scope>NUCLEOTIDE SEQUENCE</scope>
    <source>
        <strain evidence="2">BNCC115425</strain>
    </source>
</reference>
<feature type="compositionally biased region" description="Basic and acidic residues" evidence="1">
    <location>
        <begin position="108"/>
        <end position="124"/>
    </location>
</feature>
<dbReference type="EMBL" id="JAANER010000005">
    <property type="protein sequence ID" value="KAG9189910.1"/>
    <property type="molecule type" value="Genomic_DNA"/>
</dbReference>
<evidence type="ECO:0000256" key="1">
    <source>
        <dbReference type="SAM" id="MobiDB-lite"/>
    </source>
</evidence>
<feature type="compositionally biased region" description="Low complexity" evidence="1">
    <location>
        <begin position="59"/>
        <end position="76"/>
    </location>
</feature>
<sequence>MSTTPIIHKYKLAVPQAEGASPSAFAPTGLTENEILDGLFEDEITVGLGLPPIPEPSRSESPISSSDSSTNSFPDPNAHKRKLGSFVTDDDSDYELDESPQHKKARHIEKTVKNNKRKRDDSARRNKTIAAAASAKPSEKAVKIFKSMNKQAYIPTPKNVSTSYERRSEVNLLAQKHVRHVAPVMSANIKTNRDVNGQTNKFDRAESGREIPQNLIKASDHKAERRVDEIDKNISWLTVPASGTYLTMGGSMIPVADILRGSIKYPEYTFVEAIMGTNVKTGKEEAKAYKIKHEKMNSEQSILRAATILKQEKEEAKQARKDEAARKRNEKRADKRAGI</sequence>
<organism evidence="2 3">
    <name type="scientific">Alternaria panax</name>
    <dbReference type="NCBI Taxonomy" id="48097"/>
    <lineage>
        <taxon>Eukaryota</taxon>
        <taxon>Fungi</taxon>
        <taxon>Dikarya</taxon>
        <taxon>Ascomycota</taxon>
        <taxon>Pezizomycotina</taxon>
        <taxon>Dothideomycetes</taxon>
        <taxon>Pleosporomycetidae</taxon>
        <taxon>Pleosporales</taxon>
        <taxon>Pleosporineae</taxon>
        <taxon>Pleosporaceae</taxon>
        <taxon>Alternaria</taxon>
        <taxon>Alternaria sect. Panax</taxon>
    </lineage>
</organism>
<protein>
    <submittedName>
        <fullName evidence="2">Uncharacterized protein</fullName>
    </submittedName>
</protein>
<gene>
    <name evidence="2" type="ORF">G6011_06778</name>
</gene>
<name>A0AAD4FH22_9PLEO</name>
<proteinExistence type="predicted"/>
<feature type="region of interest" description="Disordered" evidence="1">
    <location>
        <begin position="46"/>
        <end position="135"/>
    </location>
</feature>
<keyword evidence="3" id="KW-1185">Reference proteome</keyword>
<evidence type="ECO:0000313" key="3">
    <source>
        <dbReference type="Proteomes" id="UP001199106"/>
    </source>
</evidence>
<feature type="region of interest" description="Disordered" evidence="1">
    <location>
        <begin position="312"/>
        <end position="339"/>
    </location>
</feature>
<dbReference type="Proteomes" id="UP001199106">
    <property type="component" value="Unassembled WGS sequence"/>
</dbReference>
<comment type="caution">
    <text evidence="2">The sequence shown here is derived from an EMBL/GenBank/DDBJ whole genome shotgun (WGS) entry which is preliminary data.</text>
</comment>
<evidence type="ECO:0000313" key="2">
    <source>
        <dbReference type="EMBL" id="KAG9189910.1"/>
    </source>
</evidence>
<feature type="compositionally biased region" description="Acidic residues" evidence="1">
    <location>
        <begin position="88"/>
        <end position="98"/>
    </location>
</feature>
<accession>A0AAD4FH22</accession>